<evidence type="ECO:0000313" key="3">
    <source>
        <dbReference type="Proteomes" id="UP000182567"/>
    </source>
</evidence>
<dbReference type="InterPro" id="IPR023210">
    <property type="entry name" value="NADP_OxRdtase_dom"/>
</dbReference>
<dbReference type="Gene3D" id="3.20.20.100">
    <property type="entry name" value="NADP-dependent oxidoreductase domain"/>
    <property type="match status" value="1"/>
</dbReference>
<dbReference type="AlphaFoldDB" id="A0A1J0ERU2"/>
<evidence type="ECO:0000259" key="1">
    <source>
        <dbReference type="Pfam" id="PF00248"/>
    </source>
</evidence>
<evidence type="ECO:0000313" key="2">
    <source>
        <dbReference type="EMBL" id="APC18516.1"/>
    </source>
</evidence>
<dbReference type="SUPFAM" id="SSF51430">
    <property type="entry name" value="NAD(P)-linked oxidoreductase"/>
    <property type="match status" value="1"/>
</dbReference>
<dbReference type="EMBL" id="CP017886">
    <property type="protein sequence ID" value="APC18516.1"/>
    <property type="molecule type" value="Genomic_DNA"/>
</dbReference>
<accession>A0A1J0ERU2</accession>
<protein>
    <recommendedName>
        <fullName evidence="1">NADP-dependent oxidoreductase domain-containing protein</fullName>
    </recommendedName>
</protein>
<gene>
    <name evidence="2" type="ORF">BLL42_23420</name>
</gene>
<dbReference type="InterPro" id="IPR036812">
    <property type="entry name" value="NAD(P)_OxRdtase_dom_sf"/>
</dbReference>
<name>A0A1J0ERU2_9PSED</name>
<feature type="domain" description="NADP-dependent oxidoreductase" evidence="1">
    <location>
        <begin position="14"/>
        <end position="64"/>
    </location>
</feature>
<proteinExistence type="predicted"/>
<organism evidence="2 3">
    <name type="scientific">Pseudomonas frederiksbergensis</name>
    <dbReference type="NCBI Taxonomy" id="104087"/>
    <lineage>
        <taxon>Bacteria</taxon>
        <taxon>Pseudomonadati</taxon>
        <taxon>Pseudomonadota</taxon>
        <taxon>Gammaproteobacteria</taxon>
        <taxon>Pseudomonadales</taxon>
        <taxon>Pseudomonadaceae</taxon>
        <taxon>Pseudomonas</taxon>
    </lineage>
</organism>
<dbReference type="PANTHER" id="PTHR43638:SF3">
    <property type="entry name" value="ALDEHYDE REDUCTASE"/>
    <property type="match status" value="1"/>
</dbReference>
<dbReference type="Pfam" id="PF00248">
    <property type="entry name" value="Aldo_ket_red"/>
    <property type="match status" value="1"/>
</dbReference>
<dbReference type="Proteomes" id="UP000182567">
    <property type="component" value="Chromosome"/>
</dbReference>
<sequence length="78" mass="8482">MRTLELASVPVPVIGQGIWRMGEDPQQRTREIAALRTGIELGMTLIDTAEMYAQGGAEEVVGGFAPPPASINWRWSEA</sequence>
<dbReference type="PANTHER" id="PTHR43638">
    <property type="entry name" value="OXIDOREDUCTASE, ALDO/KETO REDUCTASE FAMILY PROTEIN"/>
    <property type="match status" value="1"/>
</dbReference>
<reference evidence="3" key="1">
    <citation type="submission" date="2016-10" db="EMBL/GenBank/DDBJ databases">
        <title>Pseudomonas frederiksbergensis ERGS4:02 complete genome.</title>
        <authorList>
            <person name="Kumar R."/>
            <person name="Acharya V."/>
            <person name="Singh D."/>
        </authorList>
    </citation>
    <scope>NUCLEOTIDE SEQUENCE [LARGE SCALE GENOMIC DNA]</scope>
    <source>
        <strain evidence="3">ERGS4:02</strain>
    </source>
</reference>